<dbReference type="EMBL" id="BBNU01000020">
    <property type="protein sequence ID" value="GAL81966.1"/>
    <property type="molecule type" value="Genomic_DNA"/>
</dbReference>
<dbReference type="Proteomes" id="UP000029643">
    <property type="component" value="Unassembled WGS sequence"/>
</dbReference>
<proteinExistence type="predicted"/>
<keyword evidence="1" id="KW-0472">Membrane</keyword>
<dbReference type="Proteomes" id="UP000029644">
    <property type="component" value="Unassembled WGS sequence"/>
</dbReference>
<evidence type="ECO:0000313" key="3">
    <source>
        <dbReference type="EMBL" id="GAL81966.1"/>
    </source>
</evidence>
<comment type="caution">
    <text evidence="3">The sequence shown here is derived from an EMBL/GenBank/DDBJ whole genome shotgun (WGS) entry which is preliminary data.</text>
</comment>
<keyword evidence="1" id="KW-0812">Transmembrane</keyword>
<feature type="transmembrane region" description="Helical" evidence="1">
    <location>
        <begin position="6"/>
        <end position="24"/>
    </location>
</feature>
<protein>
    <submittedName>
        <fullName evidence="3">Uncharacterized protein</fullName>
    </submittedName>
</protein>
<dbReference type="EMBL" id="BBNQ01000012">
    <property type="protein sequence ID" value="GAL63542.1"/>
    <property type="molecule type" value="Genomic_DNA"/>
</dbReference>
<evidence type="ECO:0000256" key="1">
    <source>
        <dbReference type="SAM" id="Phobius"/>
    </source>
</evidence>
<evidence type="ECO:0000313" key="4">
    <source>
        <dbReference type="Proteomes" id="UP000029643"/>
    </source>
</evidence>
<keyword evidence="1" id="KW-1133">Transmembrane helix</keyword>
<evidence type="ECO:0000313" key="2">
    <source>
        <dbReference type="EMBL" id="GAL63542.1"/>
    </source>
</evidence>
<evidence type="ECO:0000313" key="5">
    <source>
        <dbReference type="Proteomes" id="UP000029644"/>
    </source>
</evidence>
<accession>A0A090WYD6</accession>
<dbReference type="AlphaFoldDB" id="A0A090WYD6"/>
<sequence length="38" mass="4484">MFPKVYLVYATINKLLNTGLFCVIKEKVSYKNMKPFQN</sequence>
<organism evidence="3 4">
    <name type="scientific">Algibacter lectus</name>
    <dbReference type="NCBI Taxonomy" id="221126"/>
    <lineage>
        <taxon>Bacteria</taxon>
        <taxon>Pseudomonadati</taxon>
        <taxon>Bacteroidota</taxon>
        <taxon>Flavobacteriia</taxon>
        <taxon>Flavobacteriales</taxon>
        <taxon>Flavobacteriaceae</taxon>
        <taxon>Algibacter</taxon>
    </lineage>
</organism>
<reference evidence="4 5" key="1">
    <citation type="journal article" date="2014" name="Genome Announc.">
        <title>Draft Genome Sequences of Marine Flavobacterium Algibacter lectus Strains SS8 and NR4.</title>
        <authorList>
            <person name="Takatani N."/>
            <person name="Nakanishi M."/>
            <person name="Meirelles P."/>
            <person name="Mino S."/>
            <person name="Suda W."/>
            <person name="Oshima K."/>
            <person name="Hattori M."/>
            <person name="Ohkuma M."/>
            <person name="Hosokawa M."/>
            <person name="Miyashita K."/>
            <person name="Thompson F.L."/>
            <person name="Niwa A."/>
            <person name="Sawabe T."/>
            <person name="Sawabe T."/>
        </authorList>
    </citation>
    <scope>NUCLEOTIDE SEQUENCE [LARGE SCALE GENOMIC DNA]</scope>
    <source>
        <strain evidence="3">JCM 19274</strain>
        <strain evidence="2 5">JCM 19300</strain>
        <strain evidence="4">JCM19274</strain>
    </source>
</reference>
<name>A0A090WYD6_9FLAO</name>
<gene>
    <name evidence="3" type="ORF">JCM19274_146</name>
    <name evidence="2" type="ORF">JCM19300_1891</name>
</gene>